<dbReference type="GO" id="GO:0004722">
    <property type="term" value="F:protein serine/threonine phosphatase activity"/>
    <property type="evidence" value="ECO:0007669"/>
    <property type="project" value="InterPro"/>
</dbReference>
<dbReference type="EMBL" id="VUNG01000004">
    <property type="protein sequence ID" value="MST83657.1"/>
    <property type="molecule type" value="Genomic_DNA"/>
</dbReference>
<evidence type="ECO:0000313" key="2">
    <source>
        <dbReference type="EMBL" id="MST83657.1"/>
    </source>
</evidence>
<dbReference type="SMART" id="SM00332">
    <property type="entry name" value="PP2Cc"/>
    <property type="match status" value="1"/>
</dbReference>
<name>A0A7K0KCJ2_9BACT</name>
<dbReference type="SUPFAM" id="SSF81606">
    <property type="entry name" value="PP2C-like"/>
    <property type="match status" value="1"/>
</dbReference>
<dbReference type="InterPro" id="IPR036457">
    <property type="entry name" value="PPM-type-like_dom_sf"/>
</dbReference>
<protein>
    <submittedName>
        <fullName evidence="2">Serine/threonine-protein phosphatase</fullName>
    </submittedName>
</protein>
<dbReference type="SMART" id="SM00331">
    <property type="entry name" value="PP2C_SIG"/>
    <property type="match status" value="1"/>
</dbReference>
<dbReference type="PROSITE" id="PS51746">
    <property type="entry name" value="PPM_2"/>
    <property type="match status" value="1"/>
</dbReference>
<dbReference type="Gene3D" id="3.60.40.10">
    <property type="entry name" value="PPM-type phosphatase domain"/>
    <property type="match status" value="1"/>
</dbReference>
<evidence type="ECO:0000259" key="1">
    <source>
        <dbReference type="PROSITE" id="PS51746"/>
    </source>
</evidence>
<evidence type="ECO:0000313" key="3">
    <source>
        <dbReference type="Proteomes" id="UP000438914"/>
    </source>
</evidence>
<reference evidence="2 3" key="1">
    <citation type="submission" date="2019-08" db="EMBL/GenBank/DDBJ databases">
        <title>In-depth cultivation of the pig gut microbiome towards novel bacterial diversity and tailored functional studies.</title>
        <authorList>
            <person name="Wylensek D."/>
            <person name="Hitch T.C.A."/>
            <person name="Clavel T."/>
        </authorList>
    </citation>
    <scope>NUCLEOTIDE SEQUENCE [LARGE SCALE GENOMIC DNA]</scope>
    <source>
        <strain evidence="2 3">LKV-178-WT-2A</strain>
    </source>
</reference>
<comment type="caution">
    <text evidence="2">The sequence shown here is derived from an EMBL/GenBank/DDBJ whole genome shotgun (WGS) entry which is preliminary data.</text>
</comment>
<dbReference type="InterPro" id="IPR015655">
    <property type="entry name" value="PP2C"/>
</dbReference>
<feature type="domain" description="PPM-type phosphatase" evidence="1">
    <location>
        <begin position="2"/>
        <end position="228"/>
    </location>
</feature>
<accession>A0A7K0KCJ2</accession>
<dbReference type="CDD" id="cd00143">
    <property type="entry name" value="PP2Cc"/>
    <property type="match status" value="1"/>
</dbReference>
<gene>
    <name evidence="2" type="ORF">FYJ73_03010</name>
</gene>
<dbReference type="Pfam" id="PF13672">
    <property type="entry name" value="PP2C_2"/>
    <property type="match status" value="1"/>
</dbReference>
<dbReference type="InterPro" id="IPR001932">
    <property type="entry name" value="PPM-type_phosphatase-like_dom"/>
</dbReference>
<dbReference type="PANTHER" id="PTHR13832">
    <property type="entry name" value="PROTEIN PHOSPHATASE 2C"/>
    <property type="match status" value="1"/>
</dbReference>
<keyword evidence="3" id="KW-1185">Reference proteome</keyword>
<dbReference type="PANTHER" id="PTHR13832:SF827">
    <property type="entry name" value="PROTEIN PHOSPHATASE 1L"/>
    <property type="match status" value="1"/>
</dbReference>
<dbReference type="RefSeq" id="WP_154533238.1">
    <property type="nucleotide sequence ID" value="NZ_VUNG01000004.1"/>
</dbReference>
<sequence length="228" mass="25365">MEIYQYTNKGQRKENQDYTVYKVLPSGDSIFIVADGMGGYSYGDVASHVVGDSIASFVEANIDKYEPQTLLENAIKGANEALMQKRLLLNVRKMGTVVSVAMIKGGELYVTWLGDSRVYLFNGDDMVFKTEDHSLLNEIKTKRPLSASTIERYAGVVTKCIMGDDDLGEIPVKVIPITKGETIVLCTDGFHKEMDIQWALNYNTALKETLDAKSNYASDNYSFIKVAI</sequence>
<organism evidence="2 3">
    <name type="scientific">Hallella mizrahii</name>
    <dbReference type="NCBI Taxonomy" id="2606637"/>
    <lineage>
        <taxon>Bacteria</taxon>
        <taxon>Pseudomonadati</taxon>
        <taxon>Bacteroidota</taxon>
        <taxon>Bacteroidia</taxon>
        <taxon>Bacteroidales</taxon>
        <taxon>Prevotellaceae</taxon>
        <taxon>Hallella</taxon>
    </lineage>
</organism>
<dbReference type="Proteomes" id="UP000438914">
    <property type="component" value="Unassembled WGS sequence"/>
</dbReference>
<dbReference type="AlphaFoldDB" id="A0A7K0KCJ2"/>
<proteinExistence type="predicted"/>